<gene>
    <name evidence="1" type="ORF">SAMN04487957_10553</name>
</gene>
<dbReference type="STRING" id="419597.SAMN04487957_10553"/>
<name>A0A1H0IAY8_9GAMM</name>
<reference evidence="2" key="1">
    <citation type="submission" date="2016-10" db="EMBL/GenBank/DDBJ databases">
        <authorList>
            <person name="Varghese N."/>
            <person name="Submissions S."/>
        </authorList>
    </citation>
    <scope>NUCLEOTIDE SEQUENCE [LARGE SCALE GENOMIC DNA]</scope>
    <source>
        <strain evidence="2">CGMCC 1.6444</strain>
    </source>
</reference>
<dbReference type="EMBL" id="FNIV01000005">
    <property type="protein sequence ID" value="SDO28619.1"/>
    <property type="molecule type" value="Genomic_DNA"/>
</dbReference>
<dbReference type="AlphaFoldDB" id="A0A1H0IAY8"/>
<sequence>MTSLNLFGHELAAAQGFPADYQFAKATGQALPSDFLPQSDTKRIKGD</sequence>
<protein>
    <submittedName>
        <fullName evidence="1">Uncharacterized protein</fullName>
    </submittedName>
</protein>
<organism evidence="1 2">
    <name type="scientific">Halomonas shengliensis</name>
    <dbReference type="NCBI Taxonomy" id="419597"/>
    <lineage>
        <taxon>Bacteria</taxon>
        <taxon>Pseudomonadati</taxon>
        <taxon>Pseudomonadota</taxon>
        <taxon>Gammaproteobacteria</taxon>
        <taxon>Oceanospirillales</taxon>
        <taxon>Halomonadaceae</taxon>
        <taxon>Halomonas</taxon>
    </lineage>
</organism>
<evidence type="ECO:0000313" key="2">
    <source>
        <dbReference type="Proteomes" id="UP000199075"/>
    </source>
</evidence>
<evidence type="ECO:0000313" key="1">
    <source>
        <dbReference type="EMBL" id="SDO28619.1"/>
    </source>
</evidence>
<dbReference type="Proteomes" id="UP000199075">
    <property type="component" value="Unassembled WGS sequence"/>
</dbReference>
<proteinExistence type="predicted"/>
<keyword evidence="2" id="KW-1185">Reference proteome</keyword>
<dbReference type="RefSeq" id="WP_176760258.1">
    <property type="nucleotide sequence ID" value="NZ_FNIV01000005.1"/>
</dbReference>
<accession>A0A1H0IAY8</accession>